<feature type="compositionally biased region" description="Low complexity" evidence="1">
    <location>
        <begin position="44"/>
        <end position="55"/>
    </location>
</feature>
<proteinExistence type="predicted"/>
<sequence>MSISDIFASGGPGSSTNLAGLNNDNSNNNSNYSHSGSVSGGGLSFKASGSGSGSSHSHHHAETSIPNSAGAVGDDDDVASIDSFDSMDAADELGDNHNAGVDNKLVKEKSKVGESYDAVLRQIVRTASGRLKNFD</sequence>
<name>A0A9W6WEH6_AMBMO</name>
<protein>
    <submittedName>
        <fullName evidence="2">Unnamed protein product</fullName>
    </submittedName>
</protein>
<evidence type="ECO:0000313" key="2">
    <source>
        <dbReference type="EMBL" id="GME68090.1"/>
    </source>
</evidence>
<evidence type="ECO:0000313" key="3">
    <source>
        <dbReference type="Proteomes" id="UP001165063"/>
    </source>
</evidence>
<dbReference type="Proteomes" id="UP001165063">
    <property type="component" value="Unassembled WGS sequence"/>
</dbReference>
<feature type="compositionally biased region" description="Low complexity" evidence="1">
    <location>
        <begin position="17"/>
        <end position="37"/>
    </location>
</feature>
<dbReference type="EMBL" id="BSXU01009089">
    <property type="protein sequence ID" value="GME68090.1"/>
    <property type="molecule type" value="Genomic_DNA"/>
</dbReference>
<dbReference type="AlphaFoldDB" id="A0A9W6WEH6"/>
<feature type="region of interest" description="Disordered" evidence="1">
    <location>
        <begin position="1"/>
        <end position="102"/>
    </location>
</feature>
<gene>
    <name evidence="2" type="ORF">Amon01_000896600</name>
</gene>
<reference evidence="2" key="1">
    <citation type="submission" date="2023-04" db="EMBL/GenBank/DDBJ databases">
        <title>Ambrosiozyma monospora NBRC 1965.</title>
        <authorList>
            <person name="Ichikawa N."/>
            <person name="Sato H."/>
            <person name="Tonouchi N."/>
        </authorList>
    </citation>
    <scope>NUCLEOTIDE SEQUENCE</scope>
    <source>
        <strain evidence="2">NBRC 1965</strain>
    </source>
</reference>
<comment type="caution">
    <text evidence="2">The sequence shown here is derived from an EMBL/GenBank/DDBJ whole genome shotgun (WGS) entry which is preliminary data.</text>
</comment>
<accession>A0A9W6WEH6</accession>
<organism evidence="2 3">
    <name type="scientific">Ambrosiozyma monospora</name>
    <name type="common">Yeast</name>
    <name type="synonym">Endomycopsis monosporus</name>
    <dbReference type="NCBI Taxonomy" id="43982"/>
    <lineage>
        <taxon>Eukaryota</taxon>
        <taxon>Fungi</taxon>
        <taxon>Dikarya</taxon>
        <taxon>Ascomycota</taxon>
        <taxon>Saccharomycotina</taxon>
        <taxon>Pichiomycetes</taxon>
        <taxon>Pichiales</taxon>
        <taxon>Pichiaceae</taxon>
        <taxon>Ambrosiozyma</taxon>
    </lineage>
</organism>
<keyword evidence="3" id="KW-1185">Reference proteome</keyword>
<evidence type="ECO:0000256" key="1">
    <source>
        <dbReference type="SAM" id="MobiDB-lite"/>
    </source>
</evidence>